<dbReference type="PROSITE" id="PS50850">
    <property type="entry name" value="MFS"/>
    <property type="match status" value="1"/>
</dbReference>
<dbReference type="Gene3D" id="1.20.1250.20">
    <property type="entry name" value="MFS general substrate transporter like domains"/>
    <property type="match status" value="1"/>
</dbReference>
<comment type="subcellular location">
    <subcellularLocation>
        <location evidence="1">Cell membrane</location>
        <topology evidence="1">Multi-pass membrane protein</topology>
    </subcellularLocation>
</comment>
<evidence type="ECO:0000256" key="1">
    <source>
        <dbReference type="ARBA" id="ARBA00004651"/>
    </source>
</evidence>
<dbReference type="RefSeq" id="WP_053248800.1">
    <property type="nucleotide sequence ID" value="NZ_LGAP01000004.1"/>
</dbReference>
<name>A0A0L8BZ47_ENSAD</name>
<dbReference type="InterPro" id="IPR036259">
    <property type="entry name" value="MFS_trans_sf"/>
</dbReference>
<protein>
    <submittedName>
        <fullName evidence="8">MFS transporter</fullName>
    </submittedName>
</protein>
<feature type="transmembrane region" description="Helical" evidence="6">
    <location>
        <begin position="232"/>
        <end position="249"/>
    </location>
</feature>
<dbReference type="CDD" id="cd17324">
    <property type="entry name" value="MFS_NepI_like"/>
    <property type="match status" value="1"/>
</dbReference>
<proteinExistence type="predicted"/>
<feature type="transmembrane region" description="Helical" evidence="6">
    <location>
        <begin position="156"/>
        <end position="178"/>
    </location>
</feature>
<gene>
    <name evidence="8" type="ORF">AC244_10690</name>
</gene>
<feature type="transmembrane region" description="Helical" evidence="6">
    <location>
        <begin position="42"/>
        <end position="63"/>
    </location>
</feature>
<sequence length="385" mass="39263">MNIPLLLLALATFATGTAENIVIGILPDVASGLGVSIGLAGQLTSVFSVTFALTAPAALLLTARLERKTLLLLALVLFIASNVLAAASPNYGVLVAARIGMAAASATACLVATMLATEIVPPGRRGRAIGLIFMGISASLVLGVPAGMLVSGAFGWRSVFIGLALFAVCVLFACQWFVPAAGRSKPPRGRSYASHLRSFSCVCAQLVSVLMIGGAYLAPYLAEIVGMQGDEVVTAFFAFGIAGVCGGYLGGRLSDAVAPRLAIRLTPLGYIIALIAIPFVSDTRVLFVAVMMLWGCVSWMISPVVQSFLIRQSPETAEAGVGLNLSAMHVGVGPGTGVGGVLVEAASPSVLPVAAVLLAGLAVIAAFAATWRAPAANEANRQPVS</sequence>
<comment type="caution">
    <text evidence="8">The sequence shown here is derived from an EMBL/GenBank/DDBJ whole genome shotgun (WGS) entry which is preliminary data.</text>
</comment>
<feature type="transmembrane region" description="Helical" evidence="6">
    <location>
        <begin position="349"/>
        <end position="371"/>
    </location>
</feature>
<keyword evidence="5 6" id="KW-0472">Membrane</keyword>
<feature type="transmembrane region" description="Helical" evidence="6">
    <location>
        <begin position="321"/>
        <end position="343"/>
    </location>
</feature>
<dbReference type="GO" id="GO:0022857">
    <property type="term" value="F:transmembrane transporter activity"/>
    <property type="evidence" value="ECO:0007669"/>
    <property type="project" value="InterPro"/>
</dbReference>
<dbReference type="EMBL" id="LGAP01000004">
    <property type="protein sequence ID" value="KOF19835.1"/>
    <property type="molecule type" value="Genomic_DNA"/>
</dbReference>
<feature type="transmembrane region" description="Helical" evidence="6">
    <location>
        <begin position="286"/>
        <end position="309"/>
    </location>
</feature>
<feature type="transmembrane region" description="Helical" evidence="6">
    <location>
        <begin position="70"/>
        <end position="87"/>
    </location>
</feature>
<evidence type="ECO:0000256" key="6">
    <source>
        <dbReference type="SAM" id="Phobius"/>
    </source>
</evidence>
<evidence type="ECO:0000256" key="4">
    <source>
        <dbReference type="ARBA" id="ARBA00022989"/>
    </source>
</evidence>
<evidence type="ECO:0000256" key="5">
    <source>
        <dbReference type="ARBA" id="ARBA00023136"/>
    </source>
</evidence>
<evidence type="ECO:0000259" key="7">
    <source>
        <dbReference type="PROSITE" id="PS50850"/>
    </source>
</evidence>
<keyword evidence="4 6" id="KW-1133">Transmembrane helix</keyword>
<dbReference type="AlphaFoldDB" id="A0A0L8BZ47"/>
<feature type="domain" description="Major facilitator superfamily (MFS) profile" evidence="7">
    <location>
        <begin position="4"/>
        <end position="377"/>
    </location>
</feature>
<evidence type="ECO:0000256" key="3">
    <source>
        <dbReference type="ARBA" id="ARBA00022692"/>
    </source>
</evidence>
<dbReference type="InterPro" id="IPR011701">
    <property type="entry name" value="MFS"/>
</dbReference>
<dbReference type="InterPro" id="IPR020846">
    <property type="entry name" value="MFS_dom"/>
</dbReference>
<dbReference type="PATRIC" id="fig|106592.7.peg.5655"/>
<feature type="transmembrane region" description="Helical" evidence="6">
    <location>
        <begin position="128"/>
        <end position="150"/>
    </location>
</feature>
<dbReference type="PANTHER" id="PTHR43124">
    <property type="entry name" value="PURINE EFFLUX PUMP PBUE"/>
    <property type="match status" value="1"/>
</dbReference>
<dbReference type="OrthoDB" id="7029536at2"/>
<keyword evidence="2" id="KW-1003">Cell membrane</keyword>
<dbReference type="Proteomes" id="UP000037425">
    <property type="component" value="Unassembled WGS sequence"/>
</dbReference>
<dbReference type="InterPro" id="IPR050189">
    <property type="entry name" value="MFS_Efflux_Transporters"/>
</dbReference>
<feature type="transmembrane region" description="Helical" evidence="6">
    <location>
        <begin position="199"/>
        <end position="220"/>
    </location>
</feature>
<evidence type="ECO:0000313" key="8">
    <source>
        <dbReference type="EMBL" id="KOF19835.1"/>
    </source>
</evidence>
<keyword evidence="3 6" id="KW-0812">Transmembrane</keyword>
<reference evidence="9" key="1">
    <citation type="submission" date="2015-07" db="EMBL/GenBank/DDBJ databases">
        <title>Whole genome sequence of an Ensifer adhaerens strain isolated from a cave pool in the Wind Cave National Park.</title>
        <authorList>
            <person name="Eng W.W.H."/>
            <person name="Gan H.M."/>
            <person name="Barton H.A."/>
            <person name="Savka M.A."/>
        </authorList>
    </citation>
    <scope>NUCLEOTIDE SEQUENCE [LARGE SCALE GENOMIC DNA]</scope>
    <source>
        <strain evidence="9">SD006</strain>
    </source>
</reference>
<accession>A0A0L8BZ47</accession>
<organism evidence="8 9">
    <name type="scientific">Ensifer adhaerens</name>
    <name type="common">Sinorhizobium morelense</name>
    <dbReference type="NCBI Taxonomy" id="106592"/>
    <lineage>
        <taxon>Bacteria</taxon>
        <taxon>Pseudomonadati</taxon>
        <taxon>Pseudomonadota</taxon>
        <taxon>Alphaproteobacteria</taxon>
        <taxon>Hyphomicrobiales</taxon>
        <taxon>Rhizobiaceae</taxon>
        <taxon>Sinorhizobium/Ensifer group</taxon>
        <taxon>Ensifer</taxon>
    </lineage>
</organism>
<feature type="transmembrane region" description="Helical" evidence="6">
    <location>
        <begin position="261"/>
        <end position="280"/>
    </location>
</feature>
<dbReference type="GO" id="GO:0005886">
    <property type="term" value="C:plasma membrane"/>
    <property type="evidence" value="ECO:0007669"/>
    <property type="project" value="UniProtKB-SubCell"/>
</dbReference>
<dbReference type="PANTHER" id="PTHR43124:SF10">
    <property type="entry name" value="PURINE EFFLUX PUMP PBUE"/>
    <property type="match status" value="1"/>
</dbReference>
<dbReference type="Pfam" id="PF07690">
    <property type="entry name" value="MFS_1"/>
    <property type="match status" value="1"/>
</dbReference>
<evidence type="ECO:0000313" key="9">
    <source>
        <dbReference type="Proteomes" id="UP000037425"/>
    </source>
</evidence>
<dbReference type="SUPFAM" id="SSF103473">
    <property type="entry name" value="MFS general substrate transporter"/>
    <property type="match status" value="1"/>
</dbReference>
<feature type="transmembrane region" description="Helical" evidence="6">
    <location>
        <begin position="93"/>
        <end position="116"/>
    </location>
</feature>
<evidence type="ECO:0000256" key="2">
    <source>
        <dbReference type="ARBA" id="ARBA00022475"/>
    </source>
</evidence>